<evidence type="ECO:0000313" key="1">
    <source>
        <dbReference type="EMBL" id="NSL90195.1"/>
    </source>
</evidence>
<reference evidence="1" key="1">
    <citation type="submission" date="2020-05" db="EMBL/GenBank/DDBJ databases">
        <title>Chitinophaga laudate sp. nov., isolated from a tropical peat swamp.</title>
        <authorList>
            <person name="Goh C.B.S."/>
            <person name="Lee M.S."/>
            <person name="Parimannan S."/>
            <person name="Pasbakhsh P."/>
            <person name="Yule C.M."/>
            <person name="Rajandas H."/>
            <person name="Loke S."/>
            <person name="Croft L."/>
            <person name="Tan J.B.L."/>
        </authorList>
    </citation>
    <scope>NUCLEOTIDE SEQUENCE</scope>
    <source>
        <strain evidence="1">Mgbs1</strain>
    </source>
</reference>
<dbReference type="RefSeq" id="WP_127036659.1">
    <property type="nucleotide sequence ID" value="NZ_JAABOK010000005.1"/>
</dbReference>
<protein>
    <submittedName>
        <fullName evidence="1">Uncharacterized protein</fullName>
    </submittedName>
</protein>
<dbReference type="AlphaFoldDB" id="A0A433WKQ0"/>
<keyword evidence="2" id="KW-1185">Reference proteome</keyword>
<proteinExistence type="predicted"/>
<dbReference type="EMBL" id="RIAR02000001">
    <property type="protein sequence ID" value="NSL90195.1"/>
    <property type="molecule type" value="Genomic_DNA"/>
</dbReference>
<sequence length="286" mass="31960">MQLKLSTYSQELTIRRCTVPDAILAVTGRRSGRHARTHRKILSGGYFHQLPPSACRQFLYNEMITPASGSRAVILLLPVKTIPDNRFLDSLITQMTTLTGQLQDQFPRDSRPAYEQLPVIYGTAPDQERPPRLDLPLQDVKVPQEHICILQPLLSASRHLQLRNISSAFILASSAFTDINEAQQRIHFPTVRQSRRRWLPKPLSLPCSRGTWASGSSAGHQPGFQLLPHIRTSRSRKSRFILALSAHGHYESVMQKIHSTQDISNLPAGIPTLAGSLVVPPTSFTV</sequence>
<comment type="caution">
    <text evidence="1">The sequence shown here is derived from an EMBL/GenBank/DDBJ whole genome shotgun (WGS) entry which is preliminary data.</text>
</comment>
<gene>
    <name evidence="1" type="ORF">ECE50_025395</name>
</gene>
<organism evidence="1 2">
    <name type="scientific">Chitinophaga solisilvae</name>
    <dbReference type="NCBI Taxonomy" id="1233460"/>
    <lineage>
        <taxon>Bacteria</taxon>
        <taxon>Pseudomonadati</taxon>
        <taxon>Bacteroidota</taxon>
        <taxon>Chitinophagia</taxon>
        <taxon>Chitinophagales</taxon>
        <taxon>Chitinophagaceae</taxon>
        <taxon>Chitinophaga</taxon>
    </lineage>
</organism>
<dbReference type="Proteomes" id="UP000281028">
    <property type="component" value="Unassembled WGS sequence"/>
</dbReference>
<name>A0A433WKQ0_9BACT</name>
<evidence type="ECO:0000313" key="2">
    <source>
        <dbReference type="Proteomes" id="UP000281028"/>
    </source>
</evidence>
<accession>A0A433WKQ0</accession>